<evidence type="ECO:0000313" key="2">
    <source>
        <dbReference type="EMBL" id="RIB15001.1"/>
    </source>
</evidence>
<feature type="compositionally biased region" description="Polar residues" evidence="1">
    <location>
        <begin position="115"/>
        <end position="124"/>
    </location>
</feature>
<dbReference type="EMBL" id="QKWP01000778">
    <property type="protein sequence ID" value="RIB15001.1"/>
    <property type="molecule type" value="Genomic_DNA"/>
</dbReference>
<dbReference type="OrthoDB" id="2394087at2759"/>
<reference evidence="2 3" key="1">
    <citation type="submission" date="2018-06" db="EMBL/GenBank/DDBJ databases">
        <title>Comparative genomics reveals the genomic features of Rhizophagus irregularis, R. cerebriforme, R. diaphanum and Gigaspora rosea, and their symbiotic lifestyle signature.</title>
        <authorList>
            <person name="Morin E."/>
            <person name="San Clemente H."/>
            <person name="Chen E.C.H."/>
            <person name="De La Providencia I."/>
            <person name="Hainaut M."/>
            <person name="Kuo A."/>
            <person name="Kohler A."/>
            <person name="Murat C."/>
            <person name="Tang N."/>
            <person name="Roy S."/>
            <person name="Loubradou J."/>
            <person name="Henrissat B."/>
            <person name="Grigoriev I.V."/>
            <person name="Corradi N."/>
            <person name="Roux C."/>
            <person name="Martin F.M."/>
        </authorList>
    </citation>
    <scope>NUCLEOTIDE SEQUENCE [LARGE SCALE GENOMIC DNA]</scope>
    <source>
        <strain evidence="2 3">DAOM 194757</strain>
    </source>
</reference>
<dbReference type="Proteomes" id="UP000266673">
    <property type="component" value="Unassembled WGS sequence"/>
</dbReference>
<organism evidence="2 3">
    <name type="scientific">Gigaspora rosea</name>
    <dbReference type="NCBI Taxonomy" id="44941"/>
    <lineage>
        <taxon>Eukaryota</taxon>
        <taxon>Fungi</taxon>
        <taxon>Fungi incertae sedis</taxon>
        <taxon>Mucoromycota</taxon>
        <taxon>Glomeromycotina</taxon>
        <taxon>Glomeromycetes</taxon>
        <taxon>Diversisporales</taxon>
        <taxon>Gigasporaceae</taxon>
        <taxon>Gigaspora</taxon>
    </lineage>
</organism>
<dbReference type="AlphaFoldDB" id="A0A397UZG9"/>
<comment type="caution">
    <text evidence="2">The sequence shown here is derived from an EMBL/GenBank/DDBJ whole genome shotgun (WGS) entry which is preliminary data.</text>
</comment>
<protein>
    <submittedName>
        <fullName evidence="2">Uncharacterized protein</fullName>
    </submittedName>
</protein>
<proteinExistence type="predicted"/>
<gene>
    <name evidence="2" type="ORF">C2G38_2193465</name>
</gene>
<feature type="region of interest" description="Disordered" evidence="1">
    <location>
        <begin position="115"/>
        <end position="138"/>
    </location>
</feature>
<sequence>MTDKKGSLGDIHLWNYFLPNYKAKEGISLLNAYTQEELADKLVIQVEQSEYKKFLVVDDISEVYGVPEIHECINRQRLLRAVIDIDASQEDMKAKGVKARDVFIHNRWNNLNDARVQPPTSSRYEQNRNESGEIFSDSSIAEKIQQKNKNNIPPPIICKVDGPKFSWPFLEMPAWAKYDSPLTATET</sequence>
<evidence type="ECO:0000256" key="1">
    <source>
        <dbReference type="SAM" id="MobiDB-lite"/>
    </source>
</evidence>
<name>A0A397UZG9_9GLOM</name>
<dbReference type="STRING" id="44941.A0A397UZG9"/>
<evidence type="ECO:0000313" key="3">
    <source>
        <dbReference type="Proteomes" id="UP000266673"/>
    </source>
</evidence>
<keyword evidence="3" id="KW-1185">Reference proteome</keyword>
<accession>A0A397UZG9</accession>